<sequence length="103" mass="11867">MGSKPLTFRVTRQKPELVRPAKSTPRECKRLSDINDQDGLRFQAPVIQFYRSDDDHEGLGLHCTNMVGVHITQKYRETQGNIKCEGLKVRTEKKTRPNNRSVN</sequence>
<dbReference type="AlphaFoldDB" id="A0A6P6T424"/>
<proteinExistence type="predicted"/>
<reference evidence="2" key="2">
    <citation type="submission" date="2025-08" db="UniProtKB">
        <authorList>
            <consortium name="RefSeq"/>
        </authorList>
    </citation>
    <scope>IDENTIFICATION</scope>
    <source>
        <tissue evidence="2">Leaves</tissue>
    </source>
</reference>
<dbReference type="Proteomes" id="UP001652660">
    <property type="component" value="Chromosome 1e"/>
</dbReference>
<organism evidence="1 2">
    <name type="scientific">Coffea arabica</name>
    <name type="common">Arabian coffee</name>
    <dbReference type="NCBI Taxonomy" id="13443"/>
    <lineage>
        <taxon>Eukaryota</taxon>
        <taxon>Viridiplantae</taxon>
        <taxon>Streptophyta</taxon>
        <taxon>Embryophyta</taxon>
        <taxon>Tracheophyta</taxon>
        <taxon>Spermatophyta</taxon>
        <taxon>Magnoliopsida</taxon>
        <taxon>eudicotyledons</taxon>
        <taxon>Gunneridae</taxon>
        <taxon>Pentapetalae</taxon>
        <taxon>asterids</taxon>
        <taxon>lamiids</taxon>
        <taxon>Gentianales</taxon>
        <taxon>Rubiaceae</taxon>
        <taxon>Ixoroideae</taxon>
        <taxon>Gardenieae complex</taxon>
        <taxon>Bertiereae - Coffeeae clade</taxon>
        <taxon>Coffeeae</taxon>
        <taxon>Coffea</taxon>
    </lineage>
</organism>
<keyword evidence="1" id="KW-1185">Reference proteome</keyword>
<evidence type="ECO:0000313" key="1">
    <source>
        <dbReference type="Proteomes" id="UP001652660"/>
    </source>
</evidence>
<evidence type="ECO:0000313" key="2">
    <source>
        <dbReference type="RefSeq" id="XP_027072752.1"/>
    </source>
</evidence>
<dbReference type="InterPro" id="IPR023213">
    <property type="entry name" value="CAT-like_dom_sf"/>
</dbReference>
<name>A0A6P6T424_COFAR</name>
<dbReference type="GeneID" id="113697360"/>
<dbReference type="RefSeq" id="XP_027072752.1">
    <property type="nucleotide sequence ID" value="XM_027216951.2"/>
</dbReference>
<accession>A0A6P6T424</accession>
<gene>
    <name evidence="2" type="primary">LOC113697360</name>
</gene>
<reference evidence="1" key="1">
    <citation type="journal article" date="2025" name="Foods">
        <title>Unveiling the Microbial Signatures of Arabica Coffee Cherries: Insights into Ripeness Specific Diversity, Functional Traits, and Implications for Quality and Safety.</title>
        <authorList>
            <consortium name="RefSeq"/>
            <person name="Tenea G.N."/>
            <person name="Cifuentes V."/>
            <person name="Reyes P."/>
            <person name="Cevallos-Vallejos M."/>
        </authorList>
    </citation>
    <scope>NUCLEOTIDE SEQUENCE [LARGE SCALE GENOMIC DNA]</scope>
</reference>
<protein>
    <submittedName>
        <fullName evidence="2">Benzyl alcohol O-benzoyltransferase-like isoform X1</fullName>
    </submittedName>
</protein>
<dbReference type="Gene3D" id="3.30.559.10">
    <property type="entry name" value="Chloramphenicol acetyltransferase-like domain"/>
    <property type="match status" value="1"/>
</dbReference>
<dbReference type="OrthoDB" id="444127at2759"/>